<dbReference type="AlphaFoldDB" id="A0AAW1JKC4"/>
<sequence>MQDSDDEVEDNLEKDFNEMQDSDDEVEDNLEKDFSPSESEYEPGTSDVESTDSEQSYTGQRKRKAPILSRVIPDSEKDGRLFPCPSCKNLNRQKTI</sequence>
<gene>
    <name evidence="2" type="ORF">QE152_g29117</name>
</gene>
<evidence type="ECO:0000256" key="1">
    <source>
        <dbReference type="SAM" id="MobiDB-lite"/>
    </source>
</evidence>
<feature type="compositionally biased region" description="Acidic residues" evidence="1">
    <location>
        <begin position="1"/>
        <end position="10"/>
    </location>
</feature>
<evidence type="ECO:0000313" key="2">
    <source>
        <dbReference type="EMBL" id="KAK9703813.1"/>
    </source>
</evidence>
<accession>A0AAW1JKC4</accession>
<feature type="region of interest" description="Disordered" evidence="1">
    <location>
        <begin position="1"/>
        <end position="96"/>
    </location>
</feature>
<keyword evidence="3" id="KW-1185">Reference proteome</keyword>
<dbReference type="EMBL" id="JASPKY010000363">
    <property type="protein sequence ID" value="KAK9703813.1"/>
    <property type="molecule type" value="Genomic_DNA"/>
</dbReference>
<comment type="caution">
    <text evidence="2">The sequence shown here is derived from an EMBL/GenBank/DDBJ whole genome shotgun (WGS) entry which is preliminary data.</text>
</comment>
<organism evidence="2 3">
    <name type="scientific">Popillia japonica</name>
    <name type="common">Japanese beetle</name>
    <dbReference type="NCBI Taxonomy" id="7064"/>
    <lineage>
        <taxon>Eukaryota</taxon>
        <taxon>Metazoa</taxon>
        <taxon>Ecdysozoa</taxon>
        <taxon>Arthropoda</taxon>
        <taxon>Hexapoda</taxon>
        <taxon>Insecta</taxon>
        <taxon>Pterygota</taxon>
        <taxon>Neoptera</taxon>
        <taxon>Endopterygota</taxon>
        <taxon>Coleoptera</taxon>
        <taxon>Polyphaga</taxon>
        <taxon>Scarabaeiformia</taxon>
        <taxon>Scarabaeidae</taxon>
        <taxon>Rutelinae</taxon>
        <taxon>Popillia</taxon>
    </lineage>
</organism>
<proteinExistence type="predicted"/>
<protein>
    <submittedName>
        <fullName evidence="2">Uncharacterized protein</fullName>
    </submittedName>
</protein>
<feature type="compositionally biased region" description="Acidic residues" evidence="1">
    <location>
        <begin position="18"/>
        <end position="28"/>
    </location>
</feature>
<evidence type="ECO:0000313" key="3">
    <source>
        <dbReference type="Proteomes" id="UP001458880"/>
    </source>
</evidence>
<name>A0AAW1JKC4_POPJA</name>
<reference evidence="2 3" key="1">
    <citation type="journal article" date="2024" name="BMC Genomics">
        <title>De novo assembly and annotation of Popillia japonica's genome with initial clues to its potential as an invasive pest.</title>
        <authorList>
            <person name="Cucini C."/>
            <person name="Boschi S."/>
            <person name="Funari R."/>
            <person name="Cardaioli E."/>
            <person name="Iannotti N."/>
            <person name="Marturano G."/>
            <person name="Paoli F."/>
            <person name="Bruttini M."/>
            <person name="Carapelli A."/>
            <person name="Frati F."/>
            <person name="Nardi F."/>
        </authorList>
    </citation>
    <scope>NUCLEOTIDE SEQUENCE [LARGE SCALE GENOMIC DNA]</scope>
    <source>
        <strain evidence="2">DMR45628</strain>
    </source>
</reference>
<dbReference type="Proteomes" id="UP001458880">
    <property type="component" value="Unassembled WGS sequence"/>
</dbReference>